<sequence>MSEGLDFEAVRHRLKLVRDAGDERIFENRGDVACPVCGDAFTEAMETTRRTCQLSAGPSVDVCIVRESNRTVVLTHA</sequence>
<dbReference type="AlphaFoldDB" id="A0A0U5CXI7"/>
<organism evidence="1 2">
    <name type="scientific">Halobacterium hubeiense</name>
    <dbReference type="NCBI Taxonomy" id="1407499"/>
    <lineage>
        <taxon>Archaea</taxon>
        <taxon>Methanobacteriati</taxon>
        <taxon>Methanobacteriota</taxon>
        <taxon>Stenosarchaea group</taxon>
        <taxon>Halobacteria</taxon>
        <taxon>Halobacteriales</taxon>
        <taxon>Halobacteriaceae</taxon>
        <taxon>Halobacterium</taxon>
    </lineage>
</organism>
<dbReference type="RefSeq" id="WP_059056578.1">
    <property type="nucleotide sequence ID" value="NZ_CEML01000002.1"/>
</dbReference>
<name>A0A0U5CXI7_9EURY</name>
<protein>
    <submittedName>
        <fullName evidence="1">Uncharacterized protein</fullName>
    </submittedName>
</protein>
<evidence type="ECO:0000313" key="1">
    <source>
        <dbReference type="EMBL" id="CQH54872.1"/>
    </source>
</evidence>
<dbReference type="EMBL" id="LN831302">
    <property type="protein sequence ID" value="CQH54872.1"/>
    <property type="molecule type" value="Genomic_DNA"/>
</dbReference>
<reference evidence="2" key="1">
    <citation type="journal article" date="2016" name="Environ. Microbiol.">
        <title>The complete genome of a viable archaeum isolated from 123-million-year-old rock salt.</title>
        <authorList>
            <person name="Jaakkola S.T."/>
            <person name="Pfeiffer F."/>
            <person name="Ravantti J.J."/>
            <person name="Guo Q."/>
            <person name="Liu Y."/>
            <person name="Chen X."/>
            <person name="Ma H."/>
            <person name="Yang C."/>
            <person name="Oksanen H.M."/>
            <person name="Bamford D.H."/>
        </authorList>
    </citation>
    <scope>NUCLEOTIDE SEQUENCE</scope>
    <source>
        <strain evidence="2">JI20-1</strain>
    </source>
</reference>
<gene>
    <name evidence="1" type="ORF">HHUB_2140</name>
</gene>
<dbReference type="InterPro" id="IPR055809">
    <property type="entry name" value="DUF7385"/>
</dbReference>
<proteinExistence type="predicted"/>
<keyword evidence="2" id="KW-1185">Reference proteome</keyword>
<dbReference type="KEGG" id="hhb:Hhub_2140"/>
<dbReference type="Proteomes" id="UP000066737">
    <property type="component" value="Chromosome I"/>
</dbReference>
<dbReference type="GeneID" id="26658803"/>
<dbReference type="OrthoDB" id="191000at2157"/>
<accession>A0A0U5CXI7</accession>
<dbReference type="Pfam" id="PF24110">
    <property type="entry name" value="DUF7385"/>
    <property type="match status" value="1"/>
</dbReference>
<evidence type="ECO:0000313" key="2">
    <source>
        <dbReference type="Proteomes" id="UP000066737"/>
    </source>
</evidence>
<dbReference type="STRING" id="1407499.HHUB_2140"/>